<gene>
    <name evidence="2" type="ORF">GIB67_015562</name>
</gene>
<name>A0A7J7LU93_9MAGN</name>
<dbReference type="PANTHER" id="PTHR36379:SF1">
    <property type="entry name" value="PUTATIVE RECOMBINATION INITIATION DEFECT 1-RELATED"/>
    <property type="match status" value="1"/>
</dbReference>
<dbReference type="Proteomes" id="UP000541444">
    <property type="component" value="Unassembled WGS sequence"/>
</dbReference>
<organism evidence="2 3">
    <name type="scientific">Kingdonia uniflora</name>
    <dbReference type="NCBI Taxonomy" id="39325"/>
    <lineage>
        <taxon>Eukaryota</taxon>
        <taxon>Viridiplantae</taxon>
        <taxon>Streptophyta</taxon>
        <taxon>Embryophyta</taxon>
        <taxon>Tracheophyta</taxon>
        <taxon>Spermatophyta</taxon>
        <taxon>Magnoliopsida</taxon>
        <taxon>Ranunculales</taxon>
        <taxon>Circaeasteraceae</taxon>
        <taxon>Kingdonia</taxon>
    </lineage>
</organism>
<evidence type="ECO:0000313" key="3">
    <source>
        <dbReference type="Proteomes" id="UP000541444"/>
    </source>
</evidence>
<accession>A0A7J7LU93</accession>
<dbReference type="PANTHER" id="PTHR36379">
    <property type="entry name" value="PROTEIN PRD1"/>
    <property type="match status" value="1"/>
</dbReference>
<evidence type="ECO:0008006" key="4">
    <source>
        <dbReference type="Google" id="ProtNLM"/>
    </source>
</evidence>
<feature type="region of interest" description="Disordered" evidence="1">
    <location>
        <begin position="1"/>
        <end position="20"/>
    </location>
</feature>
<dbReference type="SUPFAM" id="SSF48371">
    <property type="entry name" value="ARM repeat"/>
    <property type="match status" value="1"/>
</dbReference>
<sequence length="1286" mass="143448">MLYQREDEEETNSCSQNHRSSLQLSTSEGGSICLICFTNLITNPRSPSLHISYALSQLSEAISQPAFIQTLRTFHSHLLISPLTEVLGDFDDEQISRQTIELISKLCGDDSLVHDFVARISERFCLGSLAWNRRQLYPLHCLGVLLNSDIDDPAANIKDKRALISSLINGLQYSSEEVLGEIFFVLYKLSIIEDHFHDGVNNFLHFSAKLLYLSLEALMKTQSDEVRTNCVALLTVFAQRGYFESSFSHEQTRRNIREADNFTQAAEFPSMINLFTEAIKGPMLSSSTEVQIGTLDLIFYFLSWEGSTDKHIQVLVEESVADYVFEILRLSGSHDPLVVSCIRVLWLLSAAEETFSQRLAIGFSTLVSVLHYVTEIPFHPVQSHTLKLIWRCTSNCPGIVSRSQVEELAQVLTTMFKRHTSGEMDILPETFSLACSIFVVVMQSPSFRGISSVLTLVQEAARNSVLSCLCAPQKHPNQHLLYSLYLLKEAHSYSREENSHTNSDNEALQACIVEVCQIHLLPWLQRVIHDMEEEENILGVLETFHSVLLQGSDAQARKFVEILASSSWFTLSFGCLGLFPTEKMKVRVYLMLSSIVDSLMGQESGQPVRDAAHYLPSDPLDLLFLLGQKSTRDLNLISCQSAVLLILHTSSLYDERIAEEKLVLAALEQYILVNSGNYLSGAAESTTWMQLVHLYGLSRGIAKMSYQIPYSSEAEKLLFHLIVEKEWDILSGKIHPVALKWLFQQEKISRPLSIQILNLCRLNSASGALTVVHGDNSHMMDVKAFASLIAAGDNFGATLVVSLLKQLQEEEGQEEDILSVVNLMVVILDMFPSTSDQLCLHGISIALCDLYHYSSYSSSPQIFMTCLILIFNILRSAQAETLFDNEAWLSVTVKLLEVSVPAMAPGTSHEGLLVIGILSLVLHHSTNQVLTEASKAILLNKSLSSMINSIIQAACSKGPALIDHDEETNTGETLIFVLILYYFSLRSLRALLPRALDWQNFFEPSGETTPLSVICIRCDDLCRLIHFGSSPVRLIASNCLLKLLNGISDQRNGELDELNCSVSYIKSVIAVLEGLVFDTDSQVAINCGLCLSIILCWEKAGAHETRIIGDGKWCRLVVEELALSLAAPSLASKSFTNQHKAATHVAVALLKQHQVPAWMRSVFDDPCISGIVKNLSASNVSAEMARLFRELLVSDYLLAEQIESLNRVFQACRKHVYRDKSEVGNKEEVLDKVISIPDNLDNVCRSLIRLMSSDPLPCIDSNGVQTNNMTLQEEIEMFFQESSKRG</sequence>
<evidence type="ECO:0000256" key="1">
    <source>
        <dbReference type="SAM" id="MobiDB-lite"/>
    </source>
</evidence>
<dbReference type="EMBL" id="JACGCM010002006">
    <property type="protein sequence ID" value="KAF6146124.1"/>
    <property type="molecule type" value="Genomic_DNA"/>
</dbReference>
<dbReference type="InterPro" id="IPR016024">
    <property type="entry name" value="ARM-type_fold"/>
</dbReference>
<reference evidence="2 3" key="1">
    <citation type="journal article" date="2020" name="IScience">
        <title>Genome Sequencing of the Endangered Kingdonia uniflora (Circaeasteraceae, Ranunculales) Reveals Potential Mechanisms of Evolutionary Specialization.</title>
        <authorList>
            <person name="Sun Y."/>
            <person name="Deng T."/>
            <person name="Zhang A."/>
            <person name="Moore M.J."/>
            <person name="Landis J.B."/>
            <person name="Lin N."/>
            <person name="Zhang H."/>
            <person name="Zhang X."/>
            <person name="Huang J."/>
            <person name="Zhang X."/>
            <person name="Sun H."/>
            <person name="Wang H."/>
        </authorList>
    </citation>
    <scope>NUCLEOTIDE SEQUENCE [LARGE SCALE GENOMIC DNA]</scope>
    <source>
        <strain evidence="2">TB1705</strain>
        <tissue evidence="2">Leaf</tissue>
    </source>
</reference>
<keyword evidence="3" id="KW-1185">Reference proteome</keyword>
<evidence type="ECO:0000313" key="2">
    <source>
        <dbReference type="EMBL" id="KAF6146124.1"/>
    </source>
</evidence>
<protein>
    <recommendedName>
        <fullName evidence="4">Protein PRD1</fullName>
    </recommendedName>
</protein>
<dbReference type="OrthoDB" id="2019943at2759"/>
<feature type="compositionally biased region" description="Acidic residues" evidence="1">
    <location>
        <begin position="1"/>
        <end position="11"/>
    </location>
</feature>
<comment type="caution">
    <text evidence="2">The sequence shown here is derived from an EMBL/GenBank/DDBJ whole genome shotgun (WGS) entry which is preliminary data.</text>
</comment>
<proteinExistence type="predicted"/>
<dbReference type="InterPro" id="IPR044968">
    <property type="entry name" value="PRD1"/>
</dbReference>
<dbReference type="GO" id="GO:0042138">
    <property type="term" value="P:meiotic DNA double-strand break formation"/>
    <property type="evidence" value="ECO:0007669"/>
    <property type="project" value="InterPro"/>
</dbReference>